<reference evidence="2" key="1">
    <citation type="submission" date="2022-11" db="UniProtKB">
        <authorList>
            <consortium name="WormBaseParasite"/>
        </authorList>
    </citation>
    <scope>IDENTIFICATION</scope>
</reference>
<dbReference type="WBParaSite" id="nRc.2.0.1.t07796-RA">
    <property type="protein sequence ID" value="nRc.2.0.1.t07796-RA"/>
    <property type="gene ID" value="nRc.2.0.1.g07796"/>
</dbReference>
<evidence type="ECO:0000313" key="2">
    <source>
        <dbReference type="WBParaSite" id="nRc.2.0.1.t07796-RA"/>
    </source>
</evidence>
<keyword evidence="1" id="KW-1185">Reference proteome</keyword>
<name>A0A915I262_ROMCU</name>
<sequence>MLILRDTLDAKEAVLDQSKHLVASYVKEINDSVAFNDNSIAVILVPLQAKLLEVKHLLSEANYREWFRSFVDGFEGLLIRHVILEIRIDAKLGNELQNHLGFVLPRLFHSFGLPNAIYLQKLYQYLTVCSLNAASCILLKAALQDQSENVVDNVLADMNLTSLTRNELEALLQRRNESCIFGGTLSYYIVVCNQQHHFTFCPDNMLWTWFDLVVAMQSI</sequence>
<proteinExistence type="predicted"/>
<accession>A0A915I262</accession>
<dbReference type="Proteomes" id="UP000887565">
    <property type="component" value="Unplaced"/>
</dbReference>
<dbReference type="AlphaFoldDB" id="A0A915I262"/>
<protein>
    <submittedName>
        <fullName evidence="2">Uncharacterized protein</fullName>
    </submittedName>
</protein>
<organism evidence="1 2">
    <name type="scientific">Romanomermis culicivorax</name>
    <name type="common">Nematode worm</name>
    <dbReference type="NCBI Taxonomy" id="13658"/>
    <lineage>
        <taxon>Eukaryota</taxon>
        <taxon>Metazoa</taxon>
        <taxon>Ecdysozoa</taxon>
        <taxon>Nematoda</taxon>
        <taxon>Enoplea</taxon>
        <taxon>Dorylaimia</taxon>
        <taxon>Mermithida</taxon>
        <taxon>Mermithoidea</taxon>
        <taxon>Mermithidae</taxon>
        <taxon>Romanomermis</taxon>
    </lineage>
</organism>
<evidence type="ECO:0000313" key="1">
    <source>
        <dbReference type="Proteomes" id="UP000887565"/>
    </source>
</evidence>